<reference evidence="1 2" key="1">
    <citation type="journal article" date="2006" name="Science">
        <title>Genome of rice cluster I archaea -- the key methane producers in the rice rhizosphere.</title>
        <authorList>
            <person name="Erkel C."/>
            <person name="Kube M."/>
            <person name="Reinhardt R."/>
            <person name="Liesack W."/>
        </authorList>
    </citation>
    <scope>NUCLEOTIDE SEQUENCE [LARGE SCALE GENOMIC DNA]</scope>
    <source>
        <strain evidence="2">DSM 22066 / NBRC 105507 / MRE50</strain>
    </source>
</reference>
<dbReference type="InterPro" id="IPR029035">
    <property type="entry name" value="DHS-like_NAD/FAD-binding_dom"/>
</dbReference>
<protein>
    <submittedName>
        <fullName evidence="1">Uncharacterized protein</fullName>
    </submittedName>
</protein>
<accession>Q0W7V8</accession>
<proteinExistence type="predicted"/>
<dbReference type="eggNOG" id="arCOG07783">
    <property type="taxonomic scope" value="Archaea"/>
</dbReference>
<organism evidence="1 2">
    <name type="scientific">Methanocella arvoryzae (strain DSM 22066 / NBRC 105507 / MRE50)</name>
    <dbReference type="NCBI Taxonomy" id="351160"/>
    <lineage>
        <taxon>Archaea</taxon>
        <taxon>Methanobacteriati</taxon>
        <taxon>Methanobacteriota</taxon>
        <taxon>Stenosarchaea group</taxon>
        <taxon>Methanomicrobia</taxon>
        <taxon>Methanocellales</taxon>
        <taxon>Methanocellaceae</taxon>
        <taxon>Methanocella</taxon>
    </lineage>
</organism>
<dbReference type="STRING" id="351160.RCIX15"/>
<dbReference type="KEGG" id="rci:RCIX15"/>
<dbReference type="SUPFAM" id="SSF52467">
    <property type="entry name" value="DHS-like NAD/FAD-binding domain"/>
    <property type="match status" value="1"/>
</dbReference>
<gene>
    <name evidence="1" type="ORF">RCIX15</name>
</gene>
<evidence type="ECO:0000313" key="2">
    <source>
        <dbReference type="Proteomes" id="UP000000663"/>
    </source>
</evidence>
<dbReference type="EMBL" id="AM114193">
    <property type="protein sequence ID" value="CAJ35535.1"/>
    <property type="molecule type" value="Genomic_DNA"/>
</dbReference>
<keyword evidence="2" id="KW-1185">Reference proteome</keyword>
<name>Q0W7V8_METAR</name>
<dbReference type="Pfam" id="PF13289">
    <property type="entry name" value="SIR2_2"/>
    <property type="match status" value="1"/>
</dbReference>
<dbReference type="Proteomes" id="UP000000663">
    <property type="component" value="Chromosome"/>
</dbReference>
<sequence>MQRDVMANDSLSNNLIEKIRNREIILWVGSGLSFVAGYPSAKRLGAIIKEHVTPEQLKHFDDKELDGIAEEYVQIYSREKLINILSDVFQKEPNIIDYHKMISEIPQIEVIVTTNYDKLFEMAYANNILKIVTDSDIAKSANDNIAHLYKIHGCIDSPDNIIITKSDYTGFFTNGQYNLLWSALKVLASKYSILFIGYSFEDQNVKYVFEDVLKQLGDNHKDYFLISPDFPEHKQQVLKQYSIEYIQMKAEDAIPKIYKEINEHLIDDGIKGRIPLLKWQKALEDRKIEVVSSLEGGKVSIKKIGTKDNSVKAGGTIHFKTTNDNRQKINELFDVINGKKIGQVKLSKEFDDLDLKTFFGESIFIGGEEFKIEELEIKSPVQDIRTNFILKKSKLSFENVPGEKLNTGTVAQIKLHPPGFDFILDFKVTENVMVDCPINFTFHIDNVLQGYQALNFFNEWIKGDELLIYINLIEKPLIIPFSNINIEKTWLDSINFMFFVYNILYEIQNEFNIILNVPKEFSDEELDDIRVVNSLIKQKRAKLKSFKININSKELQKMNMNEIMPKLLLTYDSITFGLFDKKFEYKNCSVYFEDAYINNKDEVLKQMVEGIDEPIVELFSNCDKIVLIIEQITLL</sequence>
<evidence type="ECO:0000313" key="1">
    <source>
        <dbReference type="EMBL" id="CAJ35535.1"/>
    </source>
</evidence>
<dbReference type="AlphaFoldDB" id="Q0W7V8"/>